<protein>
    <submittedName>
        <fullName evidence="1">Uncharacterized protein</fullName>
    </submittedName>
</protein>
<evidence type="ECO:0000313" key="1">
    <source>
        <dbReference type="EMBL" id="KAK3899071.1"/>
    </source>
</evidence>
<dbReference type="AlphaFoldDB" id="A0AAN6MDX7"/>
<reference evidence="1" key="1">
    <citation type="journal article" date="2023" name="Mol. Phylogenet. Evol.">
        <title>Genome-scale phylogeny and comparative genomics of the fungal order Sordariales.</title>
        <authorList>
            <person name="Hensen N."/>
            <person name="Bonometti L."/>
            <person name="Westerberg I."/>
            <person name="Brannstrom I.O."/>
            <person name="Guillou S."/>
            <person name="Cros-Aarteil S."/>
            <person name="Calhoun S."/>
            <person name="Haridas S."/>
            <person name="Kuo A."/>
            <person name="Mondo S."/>
            <person name="Pangilinan J."/>
            <person name="Riley R."/>
            <person name="LaButti K."/>
            <person name="Andreopoulos B."/>
            <person name="Lipzen A."/>
            <person name="Chen C."/>
            <person name="Yan M."/>
            <person name="Daum C."/>
            <person name="Ng V."/>
            <person name="Clum A."/>
            <person name="Steindorff A."/>
            <person name="Ohm R.A."/>
            <person name="Martin F."/>
            <person name="Silar P."/>
            <person name="Natvig D.O."/>
            <person name="Lalanne C."/>
            <person name="Gautier V."/>
            <person name="Ament-Velasquez S.L."/>
            <person name="Kruys A."/>
            <person name="Hutchinson M.I."/>
            <person name="Powell A.J."/>
            <person name="Barry K."/>
            <person name="Miller A.N."/>
            <person name="Grigoriev I.V."/>
            <person name="Debuchy R."/>
            <person name="Gladieux P."/>
            <person name="Hiltunen Thoren M."/>
            <person name="Johannesson H."/>
        </authorList>
    </citation>
    <scope>NUCLEOTIDE SEQUENCE</scope>
    <source>
        <strain evidence="1">CBS 103.79</strain>
    </source>
</reference>
<dbReference type="Proteomes" id="UP001303889">
    <property type="component" value="Unassembled WGS sequence"/>
</dbReference>
<comment type="caution">
    <text evidence="1">The sequence shown here is derived from an EMBL/GenBank/DDBJ whole genome shotgun (WGS) entry which is preliminary data.</text>
</comment>
<accession>A0AAN6MDX7</accession>
<dbReference type="EMBL" id="MU855837">
    <property type="protein sequence ID" value="KAK3899071.1"/>
    <property type="molecule type" value="Genomic_DNA"/>
</dbReference>
<organism evidence="1 2">
    <name type="scientific">Staphylotrichum tortipilum</name>
    <dbReference type="NCBI Taxonomy" id="2831512"/>
    <lineage>
        <taxon>Eukaryota</taxon>
        <taxon>Fungi</taxon>
        <taxon>Dikarya</taxon>
        <taxon>Ascomycota</taxon>
        <taxon>Pezizomycotina</taxon>
        <taxon>Sordariomycetes</taxon>
        <taxon>Sordariomycetidae</taxon>
        <taxon>Sordariales</taxon>
        <taxon>Chaetomiaceae</taxon>
        <taxon>Staphylotrichum</taxon>
    </lineage>
</organism>
<keyword evidence="2" id="KW-1185">Reference proteome</keyword>
<reference evidence="1" key="2">
    <citation type="submission" date="2023-05" db="EMBL/GenBank/DDBJ databases">
        <authorList>
            <consortium name="Lawrence Berkeley National Laboratory"/>
            <person name="Steindorff A."/>
            <person name="Hensen N."/>
            <person name="Bonometti L."/>
            <person name="Westerberg I."/>
            <person name="Brannstrom I.O."/>
            <person name="Guillou S."/>
            <person name="Cros-Aarteil S."/>
            <person name="Calhoun S."/>
            <person name="Haridas S."/>
            <person name="Kuo A."/>
            <person name="Mondo S."/>
            <person name="Pangilinan J."/>
            <person name="Riley R."/>
            <person name="Labutti K."/>
            <person name="Andreopoulos B."/>
            <person name="Lipzen A."/>
            <person name="Chen C."/>
            <person name="Yanf M."/>
            <person name="Daum C."/>
            <person name="Ng V."/>
            <person name="Clum A."/>
            <person name="Ohm R."/>
            <person name="Martin F."/>
            <person name="Silar P."/>
            <person name="Natvig D."/>
            <person name="Lalanne C."/>
            <person name="Gautier V."/>
            <person name="Ament-Velasquez S.L."/>
            <person name="Kruys A."/>
            <person name="Hutchinson M.I."/>
            <person name="Powell A.J."/>
            <person name="Barry K."/>
            <person name="Miller A.N."/>
            <person name="Grigoriev I.V."/>
            <person name="Debuchy R."/>
            <person name="Gladieux P."/>
            <person name="Thoren M.H."/>
            <person name="Johannesson H."/>
        </authorList>
    </citation>
    <scope>NUCLEOTIDE SEQUENCE</scope>
    <source>
        <strain evidence="1">CBS 103.79</strain>
    </source>
</reference>
<evidence type="ECO:0000313" key="2">
    <source>
        <dbReference type="Proteomes" id="UP001303889"/>
    </source>
</evidence>
<gene>
    <name evidence="1" type="ORF">C8A05DRAFT_37322</name>
</gene>
<sequence length="104" mass="11954">MFLTTTARHKSFVAFHALDYVAHARQSLPTTLCAHFPAAPLPCPAHIWEAPTAEEWARQHRVWEEVYPSAGDGGPLRERDLLCWMQGRESRREEQLLEVQRCDA</sequence>
<proteinExistence type="predicted"/>
<name>A0AAN6MDX7_9PEZI</name>